<dbReference type="AlphaFoldDB" id="A0A2K3QAV9"/>
<protein>
    <submittedName>
        <fullName evidence="2">Succinate dehydrogenase cytochrome B subunit, mitochondrial</fullName>
    </submittedName>
</protein>
<feature type="region of interest" description="Disordered" evidence="1">
    <location>
        <begin position="72"/>
        <end position="94"/>
    </location>
</feature>
<sequence length="94" mass="10005">MTATMIARRVGAAALRKGTSARTLLTGGCAMRSRATKPSIFYYQNMVRKLALASNISTSQARHIATIKLSNDEATRSSSSTNASGAPFPHLGIY</sequence>
<dbReference type="OrthoDB" id="588261at2759"/>
<accession>A0A2K3QAV9</accession>
<reference evidence="2 3" key="1">
    <citation type="submission" date="2017-08" db="EMBL/GenBank/DDBJ databases">
        <title>Harnessing the power of phylogenomics to disentangle the directionality and signatures of interkingdom host jumping in the parasitic fungal genus Tolypocladium.</title>
        <authorList>
            <person name="Quandt C.A."/>
            <person name="Patterson W."/>
            <person name="Spatafora J.W."/>
        </authorList>
    </citation>
    <scope>NUCLEOTIDE SEQUENCE [LARGE SCALE GENOMIC DNA]</scope>
    <source>
        <strain evidence="2 3">CBS 113982</strain>
    </source>
</reference>
<keyword evidence="3" id="KW-1185">Reference proteome</keyword>
<gene>
    <name evidence="2" type="ORF">TCAP_05432</name>
</gene>
<evidence type="ECO:0000313" key="2">
    <source>
        <dbReference type="EMBL" id="PNY24641.1"/>
    </source>
</evidence>
<organism evidence="2 3">
    <name type="scientific">Tolypocladium capitatum</name>
    <dbReference type="NCBI Taxonomy" id="45235"/>
    <lineage>
        <taxon>Eukaryota</taxon>
        <taxon>Fungi</taxon>
        <taxon>Dikarya</taxon>
        <taxon>Ascomycota</taxon>
        <taxon>Pezizomycotina</taxon>
        <taxon>Sordariomycetes</taxon>
        <taxon>Hypocreomycetidae</taxon>
        <taxon>Hypocreales</taxon>
        <taxon>Ophiocordycipitaceae</taxon>
        <taxon>Tolypocladium</taxon>
    </lineage>
</organism>
<name>A0A2K3QAV9_9HYPO</name>
<evidence type="ECO:0000313" key="3">
    <source>
        <dbReference type="Proteomes" id="UP000236621"/>
    </source>
</evidence>
<dbReference type="Proteomes" id="UP000236621">
    <property type="component" value="Unassembled WGS sequence"/>
</dbReference>
<dbReference type="EMBL" id="NRSZ01000862">
    <property type="protein sequence ID" value="PNY24641.1"/>
    <property type="molecule type" value="Genomic_DNA"/>
</dbReference>
<evidence type="ECO:0000256" key="1">
    <source>
        <dbReference type="SAM" id="MobiDB-lite"/>
    </source>
</evidence>
<dbReference type="STRING" id="45235.A0A2K3QAV9"/>
<comment type="caution">
    <text evidence="2">The sequence shown here is derived from an EMBL/GenBank/DDBJ whole genome shotgun (WGS) entry which is preliminary data.</text>
</comment>
<proteinExistence type="predicted"/>